<dbReference type="InterPro" id="IPR000013">
    <property type="entry name" value="Peptidase_M7"/>
</dbReference>
<keyword evidence="9" id="KW-0645">Protease</keyword>
<dbReference type="Proteomes" id="UP000294744">
    <property type="component" value="Unassembled WGS sequence"/>
</dbReference>
<proteinExistence type="inferred from homology"/>
<dbReference type="GO" id="GO:0005576">
    <property type="term" value="C:extracellular region"/>
    <property type="evidence" value="ECO:0007669"/>
    <property type="project" value="InterPro"/>
</dbReference>
<name>A0A4R4UE48_9PSEU</name>
<dbReference type="InterPro" id="IPR024079">
    <property type="entry name" value="MetalloPept_cat_dom_sf"/>
</dbReference>
<keyword evidence="8" id="KW-0732">Signal</keyword>
<organism evidence="9 10">
    <name type="scientific">Saccharopolyspora aridisoli</name>
    <dbReference type="NCBI Taxonomy" id="2530385"/>
    <lineage>
        <taxon>Bacteria</taxon>
        <taxon>Bacillati</taxon>
        <taxon>Actinomycetota</taxon>
        <taxon>Actinomycetes</taxon>
        <taxon>Pseudonocardiales</taxon>
        <taxon>Pseudonocardiaceae</taxon>
        <taxon>Saccharopolyspora</taxon>
    </lineage>
</organism>
<evidence type="ECO:0000313" key="9">
    <source>
        <dbReference type="EMBL" id="TDC89861.1"/>
    </source>
</evidence>
<keyword evidence="10" id="KW-1185">Reference proteome</keyword>
<keyword evidence="9" id="KW-0378">Hydrolase</keyword>
<dbReference type="SUPFAM" id="SSF55486">
    <property type="entry name" value="Metalloproteases ('zincins'), catalytic domain"/>
    <property type="match status" value="1"/>
</dbReference>
<dbReference type="AlphaFoldDB" id="A0A4R4UE48"/>
<dbReference type="PRINTS" id="PR00787">
    <property type="entry name" value="NEUTRALPTASE"/>
</dbReference>
<evidence type="ECO:0000256" key="6">
    <source>
        <dbReference type="ARBA" id="ARBA00023049"/>
    </source>
</evidence>
<feature type="signal peptide" evidence="8">
    <location>
        <begin position="1"/>
        <end position="28"/>
    </location>
</feature>
<evidence type="ECO:0000256" key="5">
    <source>
        <dbReference type="ARBA" id="ARBA00022723"/>
    </source>
</evidence>
<dbReference type="EC" id="3.4.24.77" evidence="3"/>
<reference evidence="9 10" key="1">
    <citation type="submission" date="2019-03" db="EMBL/GenBank/DDBJ databases">
        <title>Draft genome sequences of novel Actinobacteria.</title>
        <authorList>
            <person name="Sahin N."/>
            <person name="Ay H."/>
            <person name="Saygin H."/>
        </authorList>
    </citation>
    <scope>NUCLEOTIDE SEQUENCE [LARGE SCALE GENOMIC DNA]</scope>
    <source>
        <strain evidence="9 10">16K404</strain>
    </source>
</reference>
<evidence type="ECO:0000256" key="8">
    <source>
        <dbReference type="SAM" id="SignalP"/>
    </source>
</evidence>
<evidence type="ECO:0000256" key="7">
    <source>
        <dbReference type="ARBA" id="ARBA00029927"/>
    </source>
</evidence>
<dbReference type="GO" id="GO:0004222">
    <property type="term" value="F:metalloendopeptidase activity"/>
    <property type="evidence" value="ECO:0007669"/>
    <property type="project" value="InterPro"/>
</dbReference>
<keyword evidence="6 9" id="KW-0482">Metalloprotease</keyword>
<gene>
    <name evidence="9" type="ORF">E1161_20275</name>
</gene>
<accession>A0A4R4UE48</accession>
<comment type="similarity">
    <text evidence="2">Belongs to the peptidase M7 family.</text>
</comment>
<feature type="chain" id="PRO_5038972116" description="Extracellular small neutral protease" evidence="8">
    <location>
        <begin position="29"/>
        <end position="185"/>
    </location>
</feature>
<evidence type="ECO:0000256" key="3">
    <source>
        <dbReference type="ARBA" id="ARBA00012325"/>
    </source>
</evidence>
<comment type="catalytic activity">
    <reaction evidence="1">
        <text>Hydrolyzes proteins with a preference for Tyr or Phe in the P1' position. Has no action on amino-acid p-nitroanilides.</text>
        <dbReference type="EC" id="3.4.24.77"/>
    </reaction>
</comment>
<dbReference type="GO" id="GO:0006508">
    <property type="term" value="P:proteolysis"/>
    <property type="evidence" value="ECO:0007669"/>
    <property type="project" value="UniProtKB-KW"/>
</dbReference>
<evidence type="ECO:0000313" key="10">
    <source>
        <dbReference type="Proteomes" id="UP000294744"/>
    </source>
</evidence>
<dbReference type="Pfam" id="PF02031">
    <property type="entry name" value="Peptidase_M7"/>
    <property type="match status" value="1"/>
</dbReference>
<evidence type="ECO:0000256" key="1">
    <source>
        <dbReference type="ARBA" id="ARBA00000612"/>
    </source>
</evidence>
<comment type="caution">
    <text evidence="9">The sequence shown here is derived from an EMBL/GenBank/DDBJ whole genome shotgun (WGS) entry which is preliminary data.</text>
</comment>
<dbReference type="OrthoDB" id="5243084at2"/>
<sequence>MSRFSMTTAIAGAATALLLVAGAPLAGAVTSDAAEPRIVTYDASQAEEFQAAIDEAAETWNGQVTNVKLEKSTDGQADLTVLADDGWPRAQTESLGVGTVWMGREAVNEGHHVPRIATHEIGHILGLPDDRTGVCEDLMSGASAGTECQNDLPNPTEKAQVDENFAQGLVIAPQLFTEAPAIAAK</sequence>
<evidence type="ECO:0000256" key="4">
    <source>
        <dbReference type="ARBA" id="ARBA00019129"/>
    </source>
</evidence>
<dbReference type="RefSeq" id="WP_132625650.1">
    <property type="nucleotide sequence ID" value="NZ_SMKV01000029.1"/>
</dbReference>
<evidence type="ECO:0000256" key="2">
    <source>
        <dbReference type="ARBA" id="ARBA00006571"/>
    </source>
</evidence>
<dbReference type="GO" id="GO:0008270">
    <property type="term" value="F:zinc ion binding"/>
    <property type="evidence" value="ECO:0007669"/>
    <property type="project" value="InterPro"/>
</dbReference>
<dbReference type="Gene3D" id="3.40.390.10">
    <property type="entry name" value="Collagenase (Catalytic Domain)"/>
    <property type="match status" value="1"/>
</dbReference>
<dbReference type="EMBL" id="SMKV01000029">
    <property type="protein sequence ID" value="TDC89861.1"/>
    <property type="molecule type" value="Genomic_DNA"/>
</dbReference>
<keyword evidence="5" id="KW-0479">Metal-binding</keyword>
<protein>
    <recommendedName>
        <fullName evidence="4">Extracellular small neutral protease</fullName>
        <ecNumber evidence="3">3.4.24.77</ecNumber>
    </recommendedName>
    <alternativeName>
        <fullName evidence="7">Snapalysin</fullName>
    </alternativeName>
</protein>